<evidence type="ECO:0000256" key="1">
    <source>
        <dbReference type="SAM" id="SignalP"/>
    </source>
</evidence>
<protein>
    <recommendedName>
        <fullName evidence="4">DUF4197 domain-containing protein</fullName>
    </recommendedName>
</protein>
<evidence type="ECO:0000313" key="2">
    <source>
        <dbReference type="EMBL" id="SFN95094.1"/>
    </source>
</evidence>
<dbReference type="RefSeq" id="WP_074797387.1">
    <property type="nucleotide sequence ID" value="NZ_FOVJ01000005.1"/>
</dbReference>
<dbReference type="OrthoDB" id="5292580at2"/>
<name>A0A1I5D754_9PROT</name>
<sequence length="229" mass="24476">MRITTVFLVGLCISISACASGATGADSLSDEDIANGLKQALTQGAHAAVDKLGVMNGFLENPKVKIQLPGSLQKVEGVMRTVGLSKHADSLVTTMNRAAETVAAEAKPLLVNAVQEMSVEDARGILAGGNDAATQYFRNTTSDALSQKFLPIVKNATDQAGLLKKYNEFARKGAKLGLVTEENANIENYLTQKTLDGIFLMMAEEERAIRDDPMGQGNKLLQRMFGSLK</sequence>
<feature type="signal peptide" evidence="1">
    <location>
        <begin position="1"/>
        <end position="19"/>
    </location>
</feature>
<dbReference type="Proteomes" id="UP000183107">
    <property type="component" value="Unassembled WGS sequence"/>
</dbReference>
<dbReference type="PROSITE" id="PS51257">
    <property type="entry name" value="PROKAR_LIPOPROTEIN"/>
    <property type="match status" value="1"/>
</dbReference>
<dbReference type="InterPro" id="IPR025245">
    <property type="entry name" value="DUF4197"/>
</dbReference>
<evidence type="ECO:0000313" key="3">
    <source>
        <dbReference type="Proteomes" id="UP000183107"/>
    </source>
</evidence>
<keyword evidence="1" id="KW-0732">Signal</keyword>
<keyword evidence="3" id="KW-1185">Reference proteome</keyword>
<accession>A0A1I5D754</accession>
<dbReference type="AlphaFoldDB" id="A0A1I5D754"/>
<dbReference type="Pfam" id="PF13852">
    <property type="entry name" value="DUF4197"/>
    <property type="match status" value="1"/>
</dbReference>
<reference evidence="3" key="1">
    <citation type="submission" date="2016-10" db="EMBL/GenBank/DDBJ databases">
        <authorList>
            <person name="Varghese N."/>
        </authorList>
    </citation>
    <scope>NUCLEOTIDE SEQUENCE [LARGE SCALE GENOMIC DNA]</scope>
    <source>
        <strain evidence="3">Nsp8</strain>
    </source>
</reference>
<feature type="chain" id="PRO_5010253314" description="DUF4197 domain-containing protein" evidence="1">
    <location>
        <begin position="20"/>
        <end position="229"/>
    </location>
</feature>
<dbReference type="EMBL" id="FOVJ01000005">
    <property type="protein sequence ID" value="SFN95094.1"/>
    <property type="molecule type" value="Genomic_DNA"/>
</dbReference>
<gene>
    <name evidence="2" type="ORF">SAMN05216386_2228</name>
</gene>
<proteinExistence type="predicted"/>
<organism evidence="2 3">
    <name type="scientific">Nitrosospira briensis</name>
    <dbReference type="NCBI Taxonomy" id="35799"/>
    <lineage>
        <taxon>Bacteria</taxon>
        <taxon>Pseudomonadati</taxon>
        <taxon>Pseudomonadota</taxon>
        <taxon>Betaproteobacteria</taxon>
        <taxon>Nitrosomonadales</taxon>
        <taxon>Nitrosomonadaceae</taxon>
        <taxon>Nitrosospira</taxon>
    </lineage>
</organism>
<evidence type="ECO:0008006" key="4">
    <source>
        <dbReference type="Google" id="ProtNLM"/>
    </source>
</evidence>